<proteinExistence type="predicted"/>
<name>A0A382Z0N4_9ZZZZ</name>
<feature type="compositionally biased region" description="Basic and acidic residues" evidence="1">
    <location>
        <begin position="1"/>
        <end position="19"/>
    </location>
</feature>
<organism evidence="2">
    <name type="scientific">marine metagenome</name>
    <dbReference type="NCBI Taxonomy" id="408172"/>
    <lineage>
        <taxon>unclassified sequences</taxon>
        <taxon>metagenomes</taxon>
        <taxon>ecological metagenomes</taxon>
    </lineage>
</organism>
<dbReference type="EMBL" id="UINC01180020">
    <property type="protein sequence ID" value="SVD89003.1"/>
    <property type="molecule type" value="Genomic_DNA"/>
</dbReference>
<sequence length="25" mass="2847">DGEYKEHGDSSKHLEEGRSTRSNNN</sequence>
<feature type="non-terminal residue" evidence="2">
    <location>
        <position position="1"/>
    </location>
</feature>
<protein>
    <submittedName>
        <fullName evidence="2">Uncharacterized protein</fullName>
    </submittedName>
</protein>
<feature type="region of interest" description="Disordered" evidence="1">
    <location>
        <begin position="1"/>
        <end position="25"/>
    </location>
</feature>
<reference evidence="2" key="1">
    <citation type="submission" date="2018-05" db="EMBL/GenBank/DDBJ databases">
        <authorList>
            <person name="Lanie J.A."/>
            <person name="Ng W.-L."/>
            <person name="Kazmierczak K.M."/>
            <person name="Andrzejewski T.M."/>
            <person name="Davidsen T.M."/>
            <person name="Wayne K.J."/>
            <person name="Tettelin H."/>
            <person name="Glass J.I."/>
            <person name="Rusch D."/>
            <person name="Podicherti R."/>
            <person name="Tsui H.-C.T."/>
            <person name="Winkler M.E."/>
        </authorList>
    </citation>
    <scope>NUCLEOTIDE SEQUENCE</scope>
</reference>
<accession>A0A382Z0N4</accession>
<dbReference type="AlphaFoldDB" id="A0A382Z0N4"/>
<gene>
    <name evidence="2" type="ORF">METZ01_LOCUS441857</name>
</gene>
<evidence type="ECO:0000313" key="2">
    <source>
        <dbReference type="EMBL" id="SVD89003.1"/>
    </source>
</evidence>
<evidence type="ECO:0000256" key="1">
    <source>
        <dbReference type="SAM" id="MobiDB-lite"/>
    </source>
</evidence>